<dbReference type="OrthoDB" id="594666at2"/>
<sequence>MNNFINSIAEAVLPEQYFSSSVFEMKSLAEEHPYSAALQLLLAARLQETNDPSLKKHWQKTLLYFNDPLLLQHQFSIYNNGITTHARAATPEATPGADEEHFHEAEIANPSQEEEITHPATVTTPAQQSVTPINIPGLKFEPLEAAKADMLFTPYYTVDYFASQGIKLNEEVPAGDRFGSQLKSFTSWLRDMRRLPDATGGMKSNATGEAAIEKMAENSLDGQNEETAAMAEVWAKQGNRQKAIEIYQKLSLQNPSKKAYFAAKIEHLKK</sequence>
<dbReference type="STRING" id="929713.NIASO_03990"/>
<dbReference type="Proteomes" id="UP000003586">
    <property type="component" value="Chromosome"/>
</dbReference>
<dbReference type="EMBL" id="CP007035">
    <property type="protein sequence ID" value="AHF17221.1"/>
    <property type="molecule type" value="Genomic_DNA"/>
</dbReference>
<gene>
    <name evidence="1" type="ORF">NIASO_03990</name>
</gene>
<proteinExistence type="predicted"/>
<dbReference type="RefSeq" id="WP_008583402.1">
    <property type="nucleotide sequence ID" value="NZ_CP007035.1"/>
</dbReference>
<dbReference type="AlphaFoldDB" id="W0F797"/>
<dbReference type="eggNOG" id="ENOG50332Z6">
    <property type="taxonomic scope" value="Bacteria"/>
</dbReference>
<protein>
    <submittedName>
        <fullName evidence="1">Uncharacterized protein</fullName>
    </submittedName>
</protein>
<dbReference type="KEGG" id="nso:NIASO_03990"/>
<name>W0F797_9BACT</name>
<evidence type="ECO:0000313" key="1">
    <source>
        <dbReference type="EMBL" id="AHF17221.1"/>
    </source>
</evidence>
<evidence type="ECO:0000313" key="2">
    <source>
        <dbReference type="Proteomes" id="UP000003586"/>
    </source>
</evidence>
<accession>W0F797</accession>
<dbReference type="HOGENOM" id="CLU_1029850_0_0_10"/>
<organism evidence="1 2">
    <name type="scientific">Niabella soli DSM 19437</name>
    <dbReference type="NCBI Taxonomy" id="929713"/>
    <lineage>
        <taxon>Bacteria</taxon>
        <taxon>Pseudomonadati</taxon>
        <taxon>Bacteroidota</taxon>
        <taxon>Chitinophagia</taxon>
        <taxon>Chitinophagales</taxon>
        <taxon>Chitinophagaceae</taxon>
        <taxon>Niabella</taxon>
    </lineage>
</organism>
<reference evidence="1 2" key="1">
    <citation type="submission" date="2013-12" db="EMBL/GenBank/DDBJ databases">
        <authorList>
            <consortium name="DOE Joint Genome Institute"/>
            <person name="Eisen J."/>
            <person name="Huntemann M."/>
            <person name="Han J."/>
            <person name="Chen A."/>
            <person name="Kyrpides N."/>
            <person name="Mavromatis K."/>
            <person name="Markowitz V."/>
            <person name="Palaniappan K."/>
            <person name="Ivanova N."/>
            <person name="Schaumberg A."/>
            <person name="Pati A."/>
            <person name="Liolios K."/>
            <person name="Nordberg H.P."/>
            <person name="Cantor M.N."/>
            <person name="Hua S.X."/>
            <person name="Woyke T."/>
        </authorList>
    </citation>
    <scope>NUCLEOTIDE SEQUENCE [LARGE SCALE GENOMIC DNA]</scope>
    <source>
        <strain evidence="2">DSM 19437</strain>
    </source>
</reference>
<keyword evidence="2" id="KW-1185">Reference proteome</keyword>